<organism evidence="1 2">
    <name type="scientific">Methylobrevis pamukkalensis</name>
    <dbReference type="NCBI Taxonomy" id="1439726"/>
    <lineage>
        <taxon>Bacteria</taxon>
        <taxon>Pseudomonadati</taxon>
        <taxon>Pseudomonadota</taxon>
        <taxon>Alphaproteobacteria</taxon>
        <taxon>Hyphomicrobiales</taxon>
        <taxon>Pleomorphomonadaceae</taxon>
        <taxon>Methylobrevis</taxon>
    </lineage>
</organism>
<protein>
    <submittedName>
        <fullName evidence="1">Uncharacterized protein</fullName>
    </submittedName>
</protein>
<keyword evidence="2" id="KW-1185">Reference proteome</keyword>
<proteinExistence type="predicted"/>
<evidence type="ECO:0000313" key="1">
    <source>
        <dbReference type="EMBL" id="ODN68407.1"/>
    </source>
</evidence>
<dbReference type="EMBL" id="MCRJ01000186">
    <property type="protein sequence ID" value="ODN68407.1"/>
    <property type="molecule type" value="Genomic_DNA"/>
</dbReference>
<sequence length="80" mass="8585">MPLRRGGIVPMASLTVRVTPDTAIPASAALWVRSDRIPTMITLCRRCGTPKSSARTMKSEGCVASRRLALPSATRMARSS</sequence>
<accession>A0A1E3GWH8</accession>
<comment type="caution">
    <text evidence="1">The sequence shown here is derived from an EMBL/GenBank/DDBJ whole genome shotgun (WGS) entry which is preliminary data.</text>
</comment>
<gene>
    <name evidence="1" type="ORF">A6302_04292</name>
</gene>
<name>A0A1E3GWH8_9HYPH</name>
<reference evidence="1 2" key="1">
    <citation type="submission" date="2016-07" db="EMBL/GenBank/DDBJ databases">
        <title>Draft Genome Sequence of Methylobrevis pamukkalensis PK2.</title>
        <authorList>
            <person name="Vasilenko O.V."/>
            <person name="Doronina N.V."/>
            <person name="Shmareva M.N."/>
            <person name="Tarlachkov S.V."/>
            <person name="Mustakhimov I."/>
            <person name="Trotsenko Y.A."/>
        </authorList>
    </citation>
    <scope>NUCLEOTIDE SEQUENCE [LARGE SCALE GENOMIC DNA]</scope>
    <source>
        <strain evidence="1 2">PK2</strain>
    </source>
</reference>
<dbReference type="Proteomes" id="UP000094622">
    <property type="component" value="Unassembled WGS sequence"/>
</dbReference>
<dbReference type="AlphaFoldDB" id="A0A1E3GWH8"/>
<evidence type="ECO:0000313" key="2">
    <source>
        <dbReference type="Proteomes" id="UP000094622"/>
    </source>
</evidence>